<dbReference type="Proteomes" id="UP001595916">
    <property type="component" value="Unassembled WGS sequence"/>
</dbReference>
<evidence type="ECO:0000313" key="4">
    <source>
        <dbReference type="Proteomes" id="UP001595916"/>
    </source>
</evidence>
<proteinExistence type="inferred from homology"/>
<dbReference type="EMBL" id="JBHSHL010000008">
    <property type="protein sequence ID" value="MFC4803951.1"/>
    <property type="molecule type" value="Genomic_DNA"/>
</dbReference>
<keyword evidence="3" id="KW-0251">Elongation factor</keyword>
<evidence type="ECO:0000256" key="2">
    <source>
        <dbReference type="ARBA" id="ARBA00023221"/>
    </source>
</evidence>
<dbReference type="InterPro" id="IPR020904">
    <property type="entry name" value="Sc_DH/Rdtase_CS"/>
</dbReference>
<dbReference type="PANTHER" id="PTHR42879:SF2">
    <property type="entry name" value="3-OXOACYL-[ACYL-CARRIER-PROTEIN] REDUCTASE FABG"/>
    <property type="match status" value="1"/>
</dbReference>
<evidence type="ECO:0000256" key="1">
    <source>
        <dbReference type="ARBA" id="ARBA00006484"/>
    </source>
</evidence>
<dbReference type="Gene3D" id="3.40.50.720">
    <property type="entry name" value="NAD(P)-binding Rossmann-like Domain"/>
    <property type="match status" value="1"/>
</dbReference>
<dbReference type="PRINTS" id="PR00081">
    <property type="entry name" value="GDHRDH"/>
</dbReference>
<dbReference type="GO" id="GO:0003746">
    <property type="term" value="F:translation elongation factor activity"/>
    <property type="evidence" value="ECO:0007669"/>
    <property type="project" value="UniProtKB-KW"/>
</dbReference>
<protein>
    <submittedName>
        <fullName evidence="3">Elongation factor P 5-aminopentanone reductase</fullName>
    </submittedName>
</protein>
<keyword evidence="4" id="KW-1185">Reference proteome</keyword>
<dbReference type="NCBIfam" id="NF009466">
    <property type="entry name" value="PRK12826.1-2"/>
    <property type="match status" value="1"/>
</dbReference>
<dbReference type="InterPro" id="IPR036291">
    <property type="entry name" value="NAD(P)-bd_dom_sf"/>
</dbReference>
<organism evidence="3 4">
    <name type="scientific">Filifactor villosus</name>
    <dbReference type="NCBI Taxonomy" id="29374"/>
    <lineage>
        <taxon>Bacteria</taxon>
        <taxon>Bacillati</taxon>
        <taxon>Bacillota</taxon>
        <taxon>Clostridia</taxon>
        <taxon>Peptostreptococcales</taxon>
        <taxon>Filifactoraceae</taxon>
        <taxon>Filifactor</taxon>
    </lineage>
</organism>
<reference evidence="4" key="1">
    <citation type="journal article" date="2019" name="Int. J. Syst. Evol. Microbiol.">
        <title>The Global Catalogue of Microorganisms (GCM) 10K type strain sequencing project: providing services to taxonomists for standard genome sequencing and annotation.</title>
        <authorList>
            <consortium name="The Broad Institute Genomics Platform"/>
            <consortium name="The Broad Institute Genome Sequencing Center for Infectious Disease"/>
            <person name="Wu L."/>
            <person name="Ma J."/>
        </authorList>
    </citation>
    <scope>NUCLEOTIDE SEQUENCE [LARGE SCALE GENOMIC DNA]</scope>
    <source>
        <strain evidence="4">CCUG 46385</strain>
    </source>
</reference>
<dbReference type="PRINTS" id="PR00080">
    <property type="entry name" value="SDRFAMILY"/>
</dbReference>
<evidence type="ECO:0000313" key="3">
    <source>
        <dbReference type="EMBL" id="MFC4803951.1"/>
    </source>
</evidence>
<dbReference type="PANTHER" id="PTHR42879">
    <property type="entry name" value="3-OXOACYL-(ACYL-CARRIER-PROTEIN) REDUCTASE"/>
    <property type="match status" value="1"/>
</dbReference>
<gene>
    <name evidence="3" type="primary">ymfI</name>
    <name evidence="3" type="ORF">ACFO4R_02545</name>
</gene>
<dbReference type="SUPFAM" id="SSF51735">
    <property type="entry name" value="NAD(P)-binding Rossmann-fold domains"/>
    <property type="match status" value="1"/>
</dbReference>
<name>A0ABV9QKR3_9FIRM</name>
<dbReference type="PROSITE" id="PS00061">
    <property type="entry name" value="ADH_SHORT"/>
    <property type="match status" value="1"/>
</dbReference>
<keyword evidence="2" id="KW-0443">Lipid metabolism</keyword>
<dbReference type="RefSeq" id="WP_379787428.1">
    <property type="nucleotide sequence ID" value="NZ_JBHSHL010000008.1"/>
</dbReference>
<comment type="similarity">
    <text evidence="1">Belongs to the short-chain dehydrogenases/reductases (SDR) family.</text>
</comment>
<dbReference type="NCBIfam" id="NF047420">
    <property type="entry name" value="EF_P_mod_YmfI"/>
    <property type="match status" value="1"/>
</dbReference>
<dbReference type="Pfam" id="PF13561">
    <property type="entry name" value="adh_short_C2"/>
    <property type="match status" value="1"/>
</dbReference>
<dbReference type="InterPro" id="IPR050259">
    <property type="entry name" value="SDR"/>
</dbReference>
<dbReference type="InterPro" id="IPR002347">
    <property type="entry name" value="SDR_fam"/>
</dbReference>
<keyword evidence="2" id="KW-0753">Steroid metabolism</keyword>
<dbReference type="NCBIfam" id="NF005559">
    <property type="entry name" value="PRK07231.1"/>
    <property type="match status" value="1"/>
</dbReference>
<accession>A0ABV9QKR3</accession>
<sequence>MRTVLVTGSSRGIGREIARRFAMQGDRVVINYHRSEDKALSLQRELLAAGKSAMVIRADVSCEEEVRDMVQEVERSFGTIDVLVNNAGIASMTMFNDIDTKMWNRIFAVNVNGVYHCCKYVLPSMISRKKGKIINIASIWGLVGASCETHYSATKGAIIAFTKALAKEEGPSNIQVNAVAPGAIMTDMIAGLDKAVLDMVVDETPLGVLGKPEDVAGAVLYLASEEADFITGQVLSMNGGLVI</sequence>
<comment type="caution">
    <text evidence="3">The sequence shown here is derived from an EMBL/GenBank/DDBJ whole genome shotgun (WGS) entry which is preliminary data.</text>
</comment>
<keyword evidence="3" id="KW-0648">Protein biosynthesis</keyword>